<evidence type="ECO:0000256" key="5">
    <source>
        <dbReference type="ARBA" id="ARBA00022989"/>
    </source>
</evidence>
<feature type="transmembrane region" description="Helical" evidence="7">
    <location>
        <begin position="175"/>
        <end position="196"/>
    </location>
</feature>
<dbReference type="RefSeq" id="WP_066665055.1">
    <property type="nucleotide sequence ID" value="NZ_CBCSCL010000028.1"/>
</dbReference>
<evidence type="ECO:0000256" key="6">
    <source>
        <dbReference type="ARBA" id="ARBA00023136"/>
    </source>
</evidence>
<reference evidence="9 10" key="1">
    <citation type="submission" date="2016-06" db="EMBL/GenBank/DDBJ databases">
        <title>Complete genome sequences of Bordetella bronchialis and Bordetella flabilis.</title>
        <authorList>
            <person name="LiPuma J.J."/>
            <person name="Spilker T."/>
        </authorList>
    </citation>
    <scope>NUCLEOTIDE SEQUENCE [LARGE SCALE GENOMIC DNA]</scope>
    <source>
        <strain evidence="9 10">AU10664</strain>
    </source>
</reference>
<evidence type="ECO:0000256" key="1">
    <source>
        <dbReference type="ARBA" id="ARBA00004651"/>
    </source>
</evidence>
<keyword evidence="3" id="KW-1003">Cell membrane</keyword>
<dbReference type="STRING" id="463014.BAU07_07905"/>
<feature type="transmembrane region" description="Helical" evidence="7">
    <location>
        <begin position="435"/>
        <end position="457"/>
    </location>
</feature>
<dbReference type="PROSITE" id="PS50850">
    <property type="entry name" value="MFS"/>
    <property type="match status" value="1"/>
</dbReference>
<feature type="transmembrane region" description="Helical" evidence="7">
    <location>
        <begin position="232"/>
        <end position="253"/>
    </location>
</feature>
<dbReference type="Proteomes" id="UP000091926">
    <property type="component" value="Chromosome"/>
</dbReference>
<dbReference type="GO" id="GO:0005886">
    <property type="term" value="C:plasma membrane"/>
    <property type="evidence" value="ECO:0007669"/>
    <property type="project" value="UniProtKB-SubCell"/>
</dbReference>
<dbReference type="Gene3D" id="1.20.1720.10">
    <property type="entry name" value="Multidrug resistance protein D"/>
    <property type="match status" value="1"/>
</dbReference>
<dbReference type="KEGG" id="bfz:BAU07_07905"/>
<keyword evidence="10" id="KW-1185">Reference proteome</keyword>
<dbReference type="PANTHER" id="PTHR42718:SF40">
    <property type="entry name" value="METHYLENOMYCIN A RESISTANCE PROTEIN"/>
    <property type="match status" value="1"/>
</dbReference>
<sequence length="464" mass="48475">MPELSSSSPLSPAAERVRFLPLVTLAMGFVMATLDVTVVNVALSNISTQLQVPLSGLVWVVDGYTLTFAAMLLVGGGLADRFGAKNVYQTGLGVFVLASLLCGAAPSGTVLVAARFLQGVGAALFMPSSLSLLARAYPDDQVRARMLGMWSAIVSIAGVSGPLVGGILIDRFGWRSIFLVNLPIGLIGLAMAQRVIPPSARRPRTLNAASHIWGVIALAALSFTLIEGPVDGWTSTPIQVSAAIAILAAVAFVRRERTVAHPLLPRELFATARFPAANVLGFLINFGGYGQLFLLSLFLQDARGASPLEAGLQLLPTMALFTLGNLAAPRLVSRIGPRAALMFSMALCATAGAITAWVLTPQTSYWLFAGMVSCVNLGVGLAVPAMTAVVMQIAGQTHANIAAACLNANRQIGVLVGVAIMGTILHAYADWHVSLPLAFGTMAVLYGGATGLVWRYLRTGAAAR</sequence>
<dbReference type="SUPFAM" id="SSF103473">
    <property type="entry name" value="MFS general substrate transporter"/>
    <property type="match status" value="1"/>
</dbReference>
<evidence type="ECO:0000313" key="9">
    <source>
        <dbReference type="EMBL" id="ANN80327.1"/>
    </source>
</evidence>
<feature type="transmembrane region" description="Helical" evidence="7">
    <location>
        <begin position="56"/>
        <end position="79"/>
    </location>
</feature>
<dbReference type="Gene3D" id="1.20.1250.20">
    <property type="entry name" value="MFS general substrate transporter like domains"/>
    <property type="match status" value="1"/>
</dbReference>
<dbReference type="EMBL" id="CP016172">
    <property type="protein sequence ID" value="ANN80327.1"/>
    <property type="molecule type" value="Genomic_DNA"/>
</dbReference>
<name>A0A193GJR2_9BORD</name>
<evidence type="ECO:0000256" key="2">
    <source>
        <dbReference type="ARBA" id="ARBA00022448"/>
    </source>
</evidence>
<evidence type="ECO:0000313" key="10">
    <source>
        <dbReference type="Proteomes" id="UP000091926"/>
    </source>
</evidence>
<feature type="domain" description="Major facilitator superfamily (MFS) profile" evidence="8">
    <location>
        <begin position="21"/>
        <end position="464"/>
    </location>
</feature>
<dbReference type="InterPro" id="IPR020846">
    <property type="entry name" value="MFS_dom"/>
</dbReference>
<feature type="transmembrane region" description="Helical" evidence="7">
    <location>
        <begin position="149"/>
        <end position="169"/>
    </location>
</feature>
<dbReference type="PANTHER" id="PTHR42718">
    <property type="entry name" value="MAJOR FACILITATOR SUPERFAMILY MULTIDRUG TRANSPORTER MFSC"/>
    <property type="match status" value="1"/>
</dbReference>
<feature type="transmembrane region" description="Helical" evidence="7">
    <location>
        <begin position="365"/>
        <end position="391"/>
    </location>
</feature>
<dbReference type="InterPro" id="IPR011701">
    <property type="entry name" value="MFS"/>
</dbReference>
<dbReference type="OrthoDB" id="9807274at2"/>
<feature type="transmembrane region" description="Helical" evidence="7">
    <location>
        <begin position="310"/>
        <end position="328"/>
    </location>
</feature>
<dbReference type="GO" id="GO:0022857">
    <property type="term" value="F:transmembrane transporter activity"/>
    <property type="evidence" value="ECO:0007669"/>
    <property type="project" value="InterPro"/>
</dbReference>
<protein>
    <submittedName>
        <fullName evidence="9">MFS transporter</fullName>
    </submittedName>
</protein>
<feature type="transmembrane region" description="Helical" evidence="7">
    <location>
        <begin position="208"/>
        <end position="226"/>
    </location>
</feature>
<keyword evidence="2" id="KW-0813">Transport</keyword>
<dbReference type="AlphaFoldDB" id="A0A193GJR2"/>
<keyword evidence="5 7" id="KW-1133">Transmembrane helix</keyword>
<accession>A0A193GJR2</accession>
<feature type="transmembrane region" description="Helical" evidence="7">
    <location>
        <begin position="20"/>
        <end position="44"/>
    </location>
</feature>
<evidence type="ECO:0000256" key="4">
    <source>
        <dbReference type="ARBA" id="ARBA00022692"/>
    </source>
</evidence>
<feature type="transmembrane region" description="Helical" evidence="7">
    <location>
        <begin position="91"/>
        <end position="114"/>
    </location>
</feature>
<dbReference type="Pfam" id="PF07690">
    <property type="entry name" value="MFS_1"/>
    <property type="match status" value="1"/>
</dbReference>
<proteinExistence type="predicted"/>
<feature type="transmembrane region" description="Helical" evidence="7">
    <location>
        <begin position="340"/>
        <end position="359"/>
    </location>
</feature>
<feature type="transmembrane region" description="Helical" evidence="7">
    <location>
        <begin position="120"/>
        <end position="137"/>
    </location>
</feature>
<comment type="subcellular location">
    <subcellularLocation>
        <location evidence="1">Cell membrane</location>
        <topology evidence="1">Multi-pass membrane protein</topology>
    </subcellularLocation>
</comment>
<dbReference type="InterPro" id="IPR004638">
    <property type="entry name" value="EmrB-like"/>
</dbReference>
<keyword evidence="6 7" id="KW-0472">Membrane</keyword>
<dbReference type="NCBIfam" id="TIGR00711">
    <property type="entry name" value="efflux_EmrB"/>
    <property type="match status" value="1"/>
</dbReference>
<keyword evidence="4 7" id="KW-0812">Transmembrane</keyword>
<dbReference type="InterPro" id="IPR036259">
    <property type="entry name" value="MFS_trans_sf"/>
</dbReference>
<dbReference type="CDD" id="cd17321">
    <property type="entry name" value="MFS_MMR_MDR_like"/>
    <property type="match status" value="1"/>
</dbReference>
<feature type="transmembrane region" description="Helical" evidence="7">
    <location>
        <begin position="274"/>
        <end position="298"/>
    </location>
</feature>
<evidence type="ECO:0000256" key="7">
    <source>
        <dbReference type="SAM" id="Phobius"/>
    </source>
</evidence>
<gene>
    <name evidence="9" type="ORF">BAU07_07905</name>
</gene>
<evidence type="ECO:0000259" key="8">
    <source>
        <dbReference type="PROSITE" id="PS50850"/>
    </source>
</evidence>
<organism evidence="9 10">
    <name type="scientific">Bordetella flabilis</name>
    <dbReference type="NCBI Taxonomy" id="463014"/>
    <lineage>
        <taxon>Bacteria</taxon>
        <taxon>Pseudomonadati</taxon>
        <taxon>Pseudomonadota</taxon>
        <taxon>Betaproteobacteria</taxon>
        <taxon>Burkholderiales</taxon>
        <taxon>Alcaligenaceae</taxon>
        <taxon>Bordetella</taxon>
    </lineage>
</organism>
<evidence type="ECO:0000256" key="3">
    <source>
        <dbReference type="ARBA" id="ARBA00022475"/>
    </source>
</evidence>
<feature type="transmembrane region" description="Helical" evidence="7">
    <location>
        <begin position="412"/>
        <end position="429"/>
    </location>
</feature>